<dbReference type="AlphaFoldDB" id="A0A067EJE5"/>
<evidence type="ECO:0008006" key="4">
    <source>
        <dbReference type="Google" id="ProtNLM"/>
    </source>
</evidence>
<gene>
    <name evidence="2" type="ORF">CISIN_1g044152mg</name>
</gene>
<proteinExistence type="predicted"/>
<feature type="non-terminal residue" evidence="2">
    <location>
        <position position="1"/>
    </location>
</feature>
<accession>A0A067EJE5</accession>
<dbReference type="EMBL" id="KK784987">
    <property type="protein sequence ID" value="KDO55289.1"/>
    <property type="molecule type" value="Genomic_DNA"/>
</dbReference>
<keyword evidence="1" id="KW-0812">Transmembrane</keyword>
<feature type="transmembrane region" description="Helical" evidence="1">
    <location>
        <begin position="21"/>
        <end position="44"/>
    </location>
</feature>
<feature type="transmembrane region" description="Helical" evidence="1">
    <location>
        <begin position="50"/>
        <end position="69"/>
    </location>
</feature>
<dbReference type="GO" id="GO:0016020">
    <property type="term" value="C:membrane"/>
    <property type="evidence" value="ECO:0007669"/>
    <property type="project" value="InterPro"/>
</dbReference>
<feature type="transmembrane region" description="Helical" evidence="1">
    <location>
        <begin position="90"/>
        <end position="112"/>
    </location>
</feature>
<name>A0A067EJE5_CITSI</name>
<keyword evidence="1" id="KW-1133">Transmembrane helix</keyword>
<feature type="transmembrane region" description="Helical" evidence="1">
    <location>
        <begin position="270"/>
        <end position="289"/>
    </location>
</feature>
<keyword evidence="1" id="KW-0472">Membrane</keyword>
<dbReference type="PANTHER" id="PTHR21092:SF0">
    <property type="entry name" value="NICASTRIN"/>
    <property type="match status" value="1"/>
</dbReference>
<dbReference type="InterPro" id="IPR008710">
    <property type="entry name" value="Nicastrin"/>
</dbReference>
<reference evidence="2 3" key="1">
    <citation type="submission" date="2014-04" db="EMBL/GenBank/DDBJ databases">
        <authorList>
            <consortium name="International Citrus Genome Consortium"/>
            <person name="Gmitter F."/>
            <person name="Chen C."/>
            <person name="Farmerie W."/>
            <person name="Harkins T."/>
            <person name="Desany B."/>
            <person name="Mohiuddin M."/>
            <person name="Kodira C."/>
            <person name="Borodovsky M."/>
            <person name="Lomsadze A."/>
            <person name="Burns P."/>
            <person name="Jenkins J."/>
            <person name="Prochnik S."/>
            <person name="Shu S."/>
            <person name="Chapman J."/>
            <person name="Pitluck S."/>
            <person name="Schmutz J."/>
            <person name="Rokhsar D."/>
        </authorList>
    </citation>
    <scope>NUCLEOTIDE SEQUENCE</scope>
</reference>
<sequence length="300" mass="33311">TLDVMFSMEAFIISIGRSLDSIVDLTWIICFGVSFGAFSLLAIFISPTSFMYWVNHFQFSNFFYVLVLISEDFDIAFTNKFYHSHLDDMANINSSAAVAAASLIARSLYILASDNNDMHSSVLGAINVNTSLVEELMGCLLSCEPDLHYVGVVVGEPSFKPYLGYVDDVSRFVWNFLADRTSTPKENASSSCSKDCTNEDEHFLPSLNVANHRYVLAYSTRLMFESGTWNVLPPNSSDSMGSVDPVSTESNWNTIGLWVYTIQNGAYDHLILIGGIAVTISAYFMIALARSFITKALKRD</sequence>
<evidence type="ECO:0000256" key="1">
    <source>
        <dbReference type="SAM" id="Phobius"/>
    </source>
</evidence>
<keyword evidence="3" id="KW-1185">Reference proteome</keyword>
<protein>
    <recommendedName>
        <fullName evidence="4">Nicastrin</fullName>
    </recommendedName>
</protein>
<dbReference type="PANTHER" id="PTHR21092">
    <property type="entry name" value="NICASTRIN"/>
    <property type="match status" value="1"/>
</dbReference>
<evidence type="ECO:0000313" key="3">
    <source>
        <dbReference type="Proteomes" id="UP000027120"/>
    </source>
</evidence>
<organism evidence="2 3">
    <name type="scientific">Citrus sinensis</name>
    <name type="common">Sweet orange</name>
    <name type="synonym">Citrus aurantium var. sinensis</name>
    <dbReference type="NCBI Taxonomy" id="2711"/>
    <lineage>
        <taxon>Eukaryota</taxon>
        <taxon>Viridiplantae</taxon>
        <taxon>Streptophyta</taxon>
        <taxon>Embryophyta</taxon>
        <taxon>Tracheophyta</taxon>
        <taxon>Spermatophyta</taxon>
        <taxon>Magnoliopsida</taxon>
        <taxon>eudicotyledons</taxon>
        <taxon>Gunneridae</taxon>
        <taxon>Pentapetalae</taxon>
        <taxon>rosids</taxon>
        <taxon>malvids</taxon>
        <taxon>Sapindales</taxon>
        <taxon>Rutaceae</taxon>
        <taxon>Aurantioideae</taxon>
        <taxon>Citrus</taxon>
    </lineage>
</organism>
<dbReference type="Proteomes" id="UP000027120">
    <property type="component" value="Unassembled WGS sequence"/>
</dbReference>
<dbReference type="STRING" id="2711.A0A067EJE5"/>
<evidence type="ECO:0000313" key="2">
    <source>
        <dbReference type="EMBL" id="KDO55289.1"/>
    </source>
</evidence>
<dbReference type="Pfam" id="PF05450">
    <property type="entry name" value="Nicastrin"/>
    <property type="match status" value="1"/>
</dbReference>
<dbReference type="GO" id="GO:0016485">
    <property type="term" value="P:protein processing"/>
    <property type="evidence" value="ECO:0007669"/>
    <property type="project" value="InterPro"/>
</dbReference>